<dbReference type="SUPFAM" id="SSF81342">
    <property type="entry name" value="Transmembrane di-heme cytochromes"/>
    <property type="match status" value="1"/>
</dbReference>
<evidence type="ECO:0000256" key="3">
    <source>
        <dbReference type="ARBA" id="ARBA00022692"/>
    </source>
</evidence>
<feature type="domain" description="Cytochrome b561 bacterial/Ni-hydrogenase" evidence="7">
    <location>
        <begin position="4"/>
        <end position="164"/>
    </location>
</feature>
<organism evidence="8 9">
    <name type="scientific">Noviherbaspirillum humi</name>
    <dbReference type="NCBI Taxonomy" id="1688639"/>
    <lineage>
        <taxon>Bacteria</taxon>
        <taxon>Pseudomonadati</taxon>
        <taxon>Pseudomonadota</taxon>
        <taxon>Betaproteobacteria</taxon>
        <taxon>Burkholderiales</taxon>
        <taxon>Oxalobacteraceae</taxon>
        <taxon>Noviherbaspirillum</taxon>
    </lineage>
</organism>
<gene>
    <name evidence="8" type="ORF">SAMN06265795_102147</name>
</gene>
<dbReference type="GO" id="GO:0005886">
    <property type="term" value="C:plasma membrane"/>
    <property type="evidence" value="ECO:0007669"/>
    <property type="project" value="UniProtKB-SubCell"/>
</dbReference>
<dbReference type="InterPro" id="IPR016174">
    <property type="entry name" value="Di-haem_cyt_TM"/>
</dbReference>
<dbReference type="EMBL" id="FZOT01000002">
    <property type="protein sequence ID" value="SNS30863.1"/>
    <property type="molecule type" value="Genomic_DNA"/>
</dbReference>
<evidence type="ECO:0000256" key="4">
    <source>
        <dbReference type="ARBA" id="ARBA00022989"/>
    </source>
</evidence>
<dbReference type="GO" id="GO:0009055">
    <property type="term" value="F:electron transfer activity"/>
    <property type="evidence" value="ECO:0007669"/>
    <property type="project" value="InterPro"/>
</dbReference>
<dbReference type="PANTHER" id="PTHR30485:SF2">
    <property type="entry name" value="BLL0597 PROTEIN"/>
    <property type="match status" value="1"/>
</dbReference>
<dbReference type="InterPro" id="IPR051542">
    <property type="entry name" value="Hydrogenase_cytochrome"/>
</dbReference>
<protein>
    <submittedName>
        <fullName evidence="8">Cytochrome b</fullName>
    </submittedName>
</protein>
<evidence type="ECO:0000256" key="2">
    <source>
        <dbReference type="ARBA" id="ARBA00022475"/>
    </source>
</evidence>
<feature type="transmembrane region" description="Helical" evidence="6">
    <location>
        <begin position="91"/>
        <end position="111"/>
    </location>
</feature>
<dbReference type="Pfam" id="PF01292">
    <property type="entry name" value="Ni_hydr_CYTB"/>
    <property type="match status" value="1"/>
</dbReference>
<evidence type="ECO:0000256" key="5">
    <source>
        <dbReference type="ARBA" id="ARBA00023136"/>
    </source>
</evidence>
<proteinExistence type="predicted"/>
<evidence type="ECO:0000259" key="7">
    <source>
        <dbReference type="Pfam" id="PF01292"/>
    </source>
</evidence>
<keyword evidence="4 6" id="KW-1133">Transmembrane helix</keyword>
<keyword evidence="9" id="KW-1185">Reference proteome</keyword>
<evidence type="ECO:0000256" key="1">
    <source>
        <dbReference type="ARBA" id="ARBA00004651"/>
    </source>
</evidence>
<dbReference type="PANTHER" id="PTHR30485">
    <property type="entry name" value="NI/FE-HYDROGENASE 1 B-TYPE CYTOCHROME SUBUNIT"/>
    <property type="match status" value="1"/>
</dbReference>
<dbReference type="AlphaFoldDB" id="A0A239DGG9"/>
<dbReference type="RefSeq" id="WP_089398028.1">
    <property type="nucleotide sequence ID" value="NZ_FZOT01000002.1"/>
</dbReference>
<dbReference type="GO" id="GO:0022904">
    <property type="term" value="P:respiratory electron transport chain"/>
    <property type="evidence" value="ECO:0007669"/>
    <property type="project" value="InterPro"/>
</dbReference>
<evidence type="ECO:0000313" key="8">
    <source>
        <dbReference type="EMBL" id="SNS30863.1"/>
    </source>
</evidence>
<name>A0A239DGG9_9BURK</name>
<keyword evidence="3 6" id="KW-0812">Transmembrane</keyword>
<evidence type="ECO:0000313" key="9">
    <source>
        <dbReference type="Proteomes" id="UP000198284"/>
    </source>
</evidence>
<dbReference type="GO" id="GO:0020037">
    <property type="term" value="F:heme binding"/>
    <property type="evidence" value="ECO:0007669"/>
    <property type="project" value="TreeGrafter"/>
</dbReference>
<keyword evidence="5 6" id="KW-0472">Membrane</keyword>
<keyword evidence="2" id="KW-1003">Cell membrane</keyword>
<dbReference type="Proteomes" id="UP000198284">
    <property type="component" value="Unassembled WGS sequence"/>
</dbReference>
<dbReference type="InterPro" id="IPR011577">
    <property type="entry name" value="Cyt_b561_bac/Ni-Hgenase"/>
</dbReference>
<evidence type="ECO:0000256" key="6">
    <source>
        <dbReference type="SAM" id="Phobius"/>
    </source>
</evidence>
<comment type="subcellular location">
    <subcellularLocation>
        <location evidence="1">Cell membrane</location>
        <topology evidence="1">Multi-pass membrane protein</topology>
    </subcellularLocation>
</comment>
<sequence length="169" mass="18843">MVLVWDRLVRLIHWGVAALVAFNFLNEGGSTWHRYAGYATATLVLTRLAWGRFSRGHARFSRWWPGIAGLRAYFAASRAGRAPRFLGINPAGACMAVLLWLLILALGISGWMMGLDAFWGDEWLEILHEVIGYGLLACIGLHVASVIFVSIRHRENLPKAMLTGKKRPS</sequence>
<dbReference type="Gene3D" id="1.20.950.20">
    <property type="entry name" value="Transmembrane di-heme cytochromes, Chain C"/>
    <property type="match status" value="1"/>
</dbReference>
<reference evidence="8 9" key="1">
    <citation type="submission" date="2017-06" db="EMBL/GenBank/DDBJ databases">
        <authorList>
            <person name="Kim H.J."/>
            <person name="Triplett B.A."/>
        </authorList>
    </citation>
    <scope>NUCLEOTIDE SEQUENCE [LARGE SCALE GENOMIC DNA]</scope>
    <source>
        <strain evidence="8 9">U15</strain>
    </source>
</reference>
<dbReference type="OrthoDB" id="196472at2"/>
<accession>A0A239DGG9</accession>
<feature type="transmembrane region" description="Helical" evidence="6">
    <location>
        <begin position="131"/>
        <end position="151"/>
    </location>
</feature>